<evidence type="ECO:0000313" key="3">
    <source>
        <dbReference type="Proteomes" id="UP000000702"/>
    </source>
</evidence>
<dbReference type="EMBL" id="CAEQ01002166">
    <property type="protein sequence ID" value="CCD16106.1"/>
    <property type="molecule type" value="Genomic_DNA"/>
</dbReference>
<organism evidence="2 3">
    <name type="scientific">Trypanosoma congolense (strain IL3000)</name>
    <dbReference type="NCBI Taxonomy" id="1068625"/>
    <lineage>
        <taxon>Eukaryota</taxon>
        <taxon>Discoba</taxon>
        <taxon>Euglenozoa</taxon>
        <taxon>Kinetoplastea</taxon>
        <taxon>Metakinetoplastina</taxon>
        <taxon>Trypanosomatida</taxon>
        <taxon>Trypanosomatidae</taxon>
        <taxon>Trypanosoma</taxon>
        <taxon>Nannomonas</taxon>
    </lineage>
</organism>
<feature type="region of interest" description="Disordered" evidence="1">
    <location>
        <begin position="102"/>
        <end position="154"/>
    </location>
</feature>
<keyword evidence="3" id="KW-1185">Reference proteome</keyword>
<dbReference type="Proteomes" id="UP000000702">
    <property type="component" value="Unassembled WGS sequence"/>
</dbReference>
<comment type="caution">
    <text evidence="2">The sequence shown here is derived from an EMBL/GenBank/DDBJ whole genome shotgun (WGS) entry which is preliminary data.</text>
</comment>
<feature type="compositionally biased region" description="Basic and acidic residues" evidence="1">
    <location>
        <begin position="139"/>
        <end position="150"/>
    </location>
</feature>
<evidence type="ECO:0000256" key="1">
    <source>
        <dbReference type="SAM" id="MobiDB-lite"/>
    </source>
</evidence>
<proteinExistence type="predicted"/>
<dbReference type="AlphaFoldDB" id="F9WFN0"/>
<reference evidence="2 3" key="2">
    <citation type="journal article" date="2012" name="Proc. Natl. Acad. Sci. U.S.A.">
        <title>Antigenic diversity is generated by distinct evolutionary mechanisms in African trypanosome species.</title>
        <authorList>
            <person name="Jackson A.P."/>
            <person name="Berry A."/>
            <person name="Aslett M."/>
            <person name="Allison H.C."/>
            <person name="Burton P."/>
            <person name="Vavrova-Anderson J."/>
            <person name="Brown R."/>
            <person name="Browne H."/>
            <person name="Corton N."/>
            <person name="Hauser H."/>
            <person name="Gamble J."/>
            <person name="Gilderthorp R."/>
            <person name="Marcello L."/>
            <person name="McQuillan J."/>
            <person name="Otto T.D."/>
            <person name="Quail M.A."/>
            <person name="Sanders M.J."/>
            <person name="van Tonder A."/>
            <person name="Ginger M.L."/>
            <person name="Field M.C."/>
            <person name="Barry J.D."/>
            <person name="Hertz-Fowler C."/>
            <person name="Berriman M."/>
        </authorList>
    </citation>
    <scope>NUCLEOTIDE SEQUENCE [LARGE SCALE GENOMIC DNA]</scope>
    <source>
        <strain evidence="2 3">IL3000</strain>
    </source>
</reference>
<evidence type="ECO:0000313" key="2">
    <source>
        <dbReference type="EMBL" id="CCD16106.1"/>
    </source>
</evidence>
<protein>
    <submittedName>
        <fullName evidence="2">WGS project CAEQ00000000 data, annotated contig 406</fullName>
    </submittedName>
</protein>
<reference evidence="3" key="1">
    <citation type="submission" date="2011-07" db="EMBL/GenBank/DDBJ databases">
        <title>Divergent evolution of antigenic variation in African trypanosomes.</title>
        <authorList>
            <person name="Jackson A.P."/>
            <person name="Berry A."/>
            <person name="Allison H.C."/>
            <person name="Burton P."/>
            <person name="Anderson J."/>
            <person name="Aslett M."/>
            <person name="Brown R."/>
            <person name="Corton N."/>
            <person name="Harris D."/>
            <person name="Hauser H."/>
            <person name="Gamble J."/>
            <person name="Gilderthorp R."/>
            <person name="McQuillan J."/>
            <person name="Quail M.A."/>
            <person name="Sanders M."/>
            <person name="Van Tonder A."/>
            <person name="Ginger M.L."/>
            <person name="Donelson J.E."/>
            <person name="Field M.C."/>
            <person name="Barry J.D."/>
            <person name="Berriman M."/>
            <person name="Hertz-Fowler C."/>
        </authorList>
    </citation>
    <scope>NUCLEOTIDE SEQUENCE [LARGE SCALE GENOMIC DNA]</scope>
    <source>
        <strain evidence="3">IL3000</strain>
    </source>
</reference>
<feature type="region of interest" description="Disordered" evidence="1">
    <location>
        <begin position="1"/>
        <end position="24"/>
    </location>
</feature>
<accession>F9WFN0</accession>
<name>F9WFN0_TRYCI</name>
<sequence length="203" mass="22145">MGGPGGLMGVPRGTTPLKSSHGNVKGGSHYQITWNATQLTVGVPHLIPTTRSVATGRHAELSATAIWCCVTSGVTAALPAAGTFSIRCDKCQTNFINSCGSPHTHHRYQHSRHSETTPPSQTRGLPVPHFPHAFSRPPTEPRVEERRWRSESNSSALPVCMGRSSENKPVQSGCSNIIKRENTCNPISSSQIWNRNKPHRRQQ</sequence>
<dbReference type="VEuPathDB" id="TriTrypDB:TcIL3000_0_10630"/>
<gene>
    <name evidence="2" type="ORF">TCIL3000_0_10630</name>
</gene>